<sequence>MNDKLAICEQFGHIIGGKGKMENGVCSVNLHRKMKVFVQGRQSTSVLPAGAVFESMDNEGNALNLAEIAILQEEIPSFTQAAVQQGLIISALHNHWIFITPFILYIHLQSVEPPLSFAKKLRYALSHLTSYPVQQ</sequence>
<organism evidence="1 2">
    <name type="scientific">Halobacillus salinarum</name>
    <dbReference type="NCBI Taxonomy" id="2932257"/>
    <lineage>
        <taxon>Bacteria</taxon>
        <taxon>Bacillati</taxon>
        <taxon>Bacillota</taxon>
        <taxon>Bacilli</taxon>
        <taxon>Bacillales</taxon>
        <taxon>Bacillaceae</taxon>
        <taxon>Halobacillus</taxon>
    </lineage>
</organism>
<evidence type="ECO:0000313" key="1">
    <source>
        <dbReference type="EMBL" id="UOQ45134.1"/>
    </source>
</evidence>
<reference evidence="1 2" key="1">
    <citation type="submission" date="2022-04" db="EMBL/GenBank/DDBJ databases">
        <title>Halobacillus sp. isolated from saltern.</title>
        <authorList>
            <person name="Won M."/>
            <person name="Lee C.-M."/>
            <person name="Woen H.-Y."/>
            <person name="Kwon S.-W."/>
        </authorList>
    </citation>
    <scope>NUCLEOTIDE SEQUENCE [LARGE SCALE GENOMIC DNA]</scope>
    <source>
        <strain evidence="1 2">SSBR10-3</strain>
    </source>
</reference>
<protein>
    <submittedName>
        <fullName evidence="1">DUF1259 domain-containing protein</fullName>
    </submittedName>
</protein>
<proteinExistence type="predicted"/>
<dbReference type="InterPro" id="IPR011094">
    <property type="entry name" value="Uncharacterised_LppY/LpqO"/>
</dbReference>
<dbReference type="RefSeq" id="WP_244711620.1">
    <property type="nucleotide sequence ID" value="NZ_CP095073.1"/>
</dbReference>
<accession>A0ABY4EN98</accession>
<gene>
    <name evidence="1" type="ORF">MUN89_04030</name>
</gene>
<dbReference type="Pfam" id="PF07485">
    <property type="entry name" value="DUF1529"/>
    <property type="match status" value="1"/>
</dbReference>
<keyword evidence="2" id="KW-1185">Reference proteome</keyword>
<name>A0ABY4EN98_9BACI</name>
<evidence type="ECO:0000313" key="2">
    <source>
        <dbReference type="Proteomes" id="UP000831787"/>
    </source>
</evidence>
<dbReference type="Proteomes" id="UP000831787">
    <property type="component" value="Chromosome"/>
</dbReference>
<dbReference type="EMBL" id="CP095073">
    <property type="protein sequence ID" value="UOQ45134.1"/>
    <property type="molecule type" value="Genomic_DNA"/>
</dbReference>